<dbReference type="AlphaFoldDB" id="A0A817XVU0"/>
<evidence type="ECO:0000313" key="8">
    <source>
        <dbReference type="Proteomes" id="UP000663825"/>
    </source>
</evidence>
<accession>A0A817XVU0</accession>
<dbReference type="InterPro" id="IPR032675">
    <property type="entry name" value="LRR_dom_sf"/>
</dbReference>
<dbReference type="Proteomes" id="UP000663833">
    <property type="component" value="Unassembled WGS sequence"/>
</dbReference>
<dbReference type="EMBL" id="CAJNXB010004379">
    <property type="protein sequence ID" value="CAF3374149.1"/>
    <property type="molecule type" value="Genomic_DNA"/>
</dbReference>
<dbReference type="Gene3D" id="3.80.10.10">
    <property type="entry name" value="Ribonuclease Inhibitor"/>
    <property type="match status" value="1"/>
</dbReference>
<dbReference type="SMART" id="SM00256">
    <property type="entry name" value="FBOX"/>
    <property type="match status" value="1"/>
</dbReference>
<evidence type="ECO:0000313" key="5">
    <source>
        <dbReference type="EMBL" id="CAF4474706.1"/>
    </source>
</evidence>
<dbReference type="Pfam" id="PF12937">
    <property type="entry name" value="F-box-like"/>
    <property type="match status" value="1"/>
</dbReference>
<dbReference type="Proteomes" id="UP000663825">
    <property type="component" value="Unassembled WGS sequence"/>
</dbReference>
<evidence type="ECO:0000313" key="9">
    <source>
        <dbReference type="Proteomes" id="UP000663873"/>
    </source>
</evidence>
<sequence length="509" mass="59143">MDQDDNVQKVFSLKKMSKAKSIKHSFSSSQSINSMPTRKTTVFPLPNATKPRYMVSKKIEINELSDDVLLYIFRYLSPIDLLNIGIVCRRWCSISQDKSLWHSLALSYGLHQVASTSTSKQQIQNYLNQQIKTQLKSLFPLKFDVLKSYTGIPDYQKTFNKFSSQFNFLLAFCDDKHNIIWSQKYDTIKFFETSMSMRWFEITMPEFLTRVHFLRLFSIVSININTRPNRLRLPRSNEQLADITEKPIQHTQQIQSLLREYKFDWNIIKTKLISLTKDIKSPICISKLPNEDDFLLATYEQDKSFAFIVFNINYLSFHELFFTGLRTTNSINNQPLSQIINPNHFPKSNDLEVSVFICFRNMTTIFLRHRFLNCRLKLSSTPMIELIRSTDMTQDLGPELEDLPKFNWKTSLSKGTINDLCLIDLVVLNERKNISFCITLQATLIPGNDNGHSQGGDYILSSNVWNIKAVSQCNNRICLDGTIMRLDSEYCALGRDSQSWHLQNMTCSF</sequence>
<dbReference type="GO" id="GO:0019005">
    <property type="term" value="C:SCF ubiquitin ligase complex"/>
    <property type="evidence" value="ECO:0007669"/>
    <property type="project" value="TreeGrafter"/>
</dbReference>
<dbReference type="Proteomes" id="UP000663838">
    <property type="component" value="Unassembled WGS sequence"/>
</dbReference>
<dbReference type="PANTHER" id="PTHR46731">
    <property type="entry name" value="F-BOX ONLY PROTEIN 15"/>
    <property type="match status" value="1"/>
</dbReference>
<dbReference type="EMBL" id="CAJNYD010002333">
    <property type="protein sequence ID" value="CAF3412141.1"/>
    <property type="molecule type" value="Genomic_DNA"/>
</dbReference>
<gene>
    <name evidence="5" type="ORF">HFQ381_LOCUS25725</name>
    <name evidence="3" type="ORF">LUA448_LOCUS18613</name>
    <name evidence="2" type="ORF">TIS948_LOCUS25343</name>
    <name evidence="7" type="ORF">TOA249_LOCUS31273</name>
    <name evidence="6" type="ORF">TSG867_LOCUS26509</name>
    <name evidence="4" type="ORF">UJA718_LOCUS17867</name>
</gene>
<dbReference type="Proteomes" id="UP000663851">
    <property type="component" value="Unassembled WGS sequence"/>
</dbReference>
<dbReference type="PROSITE" id="PS50181">
    <property type="entry name" value="FBOX"/>
    <property type="match status" value="1"/>
</dbReference>
<comment type="caution">
    <text evidence="2">The sequence shown here is derived from an EMBL/GenBank/DDBJ whole genome shotgun (WGS) entry which is preliminary data.</text>
</comment>
<dbReference type="SUPFAM" id="SSF81383">
    <property type="entry name" value="F-box domain"/>
    <property type="match status" value="1"/>
</dbReference>
<organism evidence="2 8">
    <name type="scientific">Rotaria socialis</name>
    <dbReference type="NCBI Taxonomy" id="392032"/>
    <lineage>
        <taxon>Eukaryota</taxon>
        <taxon>Metazoa</taxon>
        <taxon>Spiralia</taxon>
        <taxon>Gnathifera</taxon>
        <taxon>Rotifera</taxon>
        <taxon>Eurotatoria</taxon>
        <taxon>Bdelloidea</taxon>
        <taxon>Philodinida</taxon>
        <taxon>Philodinidae</taxon>
        <taxon>Rotaria</taxon>
    </lineage>
</organism>
<dbReference type="Proteomes" id="UP000663862">
    <property type="component" value="Unassembled WGS sequence"/>
</dbReference>
<dbReference type="EMBL" id="CAJOBP010002952">
    <property type="protein sequence ID" value="CAF4382659.1"/>
    <property type="molecule type" value="Genomic_DNA"/>
</dbReference>
<proteinExistence type="predicted"/>
<dbReference type="PANTHER" id="PTHR46731:SF1">
    <property type="entry name" value="F-BOX ONLY PROTEIN 15"/>
    <property type="match status" value="1"/>
</dbReference>
<protein>
    <recommendedName>
        <fullName evidence="1">F-box domain-containing protein</fullName>
    </recommendedName>
</protein>
<name>A0A817XVU0_9BILA</name>
<keyword evidence="9" id="KW-1185">Reference proteome</keyword>
<evidence type="ECO:0000313" key="3">
    <source>
        <dbReference type="EMBL" id="CAF3412141.1"/>
    </source>
</evidence>
<evidence type="ECO:0000313" key="6">
    <source>
        <dbReference type="EMBL" id="CAF4579918.1"/>
    </source>
</evidence>
<dbReference type="EMBL" id="CAJOBO010002937">
    <property type="protein sequence ID" value="CAF4474706.1"/>
    <property type="molecule type" value="Genomic_DNA"/>
</dbReference>
<dbReference type="OrthoDB" id="3219396at2759"/>
<dbReference type="InterPro" id="IPR001810">
    <property type="entry name" value="F-box_dom"/>
</dbReference>
<feature type="domain" description="F-box" evidence="1">
    <location>
        <begin position="58"/>
        <end position="104"/>
    </location>
</feature>
<dbReference type="Proteomes" id="UP000663873">
    <property type="component" value="Unassembled WGS sequence"/>
</dbReference>
<evidence type="ECO:0000313" key="2">
    <source>
        <dbReference type="EMBL" id="CAF3374149.1"/>
    </source>
</evidence>
<dbReference type="EMBL" id="CAJOBQ010002803">
    <property type="protein sequence ID" value="CAF4579918.1"/>
    <property type="molecule type" value="Genomic_DNA"/>
</dbReference>
<dbReference type="EMBL" id="CAJOBS010006124">
    <property type="protein sequence ID" value="CAF4909346.1"/>
    <property type="molecule type" value="Genomic_DNA"/>
</dbReference>
<evidence type="ECO:0000259" key="1">
    <source>
        <dbReference type="PROSITE" id="PS50181"/>
    </source>
</evidence>
<evidence type="ECO:0000313" key="7">
    <source>
        <dbReference type="EMBL" id="CAF4909346.1"/>
    </source>
</evidence>
<reference evidence="2" key="1">
    <citation type="submission" date="2021-02" db="EMBL/GenBank/DDBJ databases">
        <authorList>
            <person name="Nowell W R."/>
        </authorList>
    </citation>
    <scope>NUCLEOTIDE SEQUENCE</scope>
</reference>
<dbReference type="InterPro" id="IPR036047">
    <property type="entry name" value="F-box-like_dom_sf"/>
</dbReference>
<evidence type="ECO:0000313" key="4">
    <source>
        <dbReference type="EMBL" id="CAF4382659.1"/>
    </source>
</evidence>